<dbReference type="RefSeq" id="YP_010755196.1">
    <property type="nucleotide sequence ID" value="NC_073468.1"/>
</dbReference>
<organism evidence="1 2">
    <name type="scientific">Microbacterium phage Pumpernickel</name>
    <dbReference type="NCBI Taxonomy" id="2885983"/>
    <lineage>
        <taxon>Viruses</taxon>
        <taxon>Duplodnaviria</taxon>
        <taxon>Heunggongvirae</taxon>
        <taxon>Uroviricota</taxon>
        <taxon>Caudoviricetes</taxon>
        <taxon>Pumpernickelvirus</taxon>
        <taxon>Pumpernickelvirus pumpernickel</taxon>
    </lineage>
</organism>
<dbReference type="GeneID" id="80019847"/>
<evidence type="ECO:0000313" key="1">
    <source>
        <dbReference type="EMBL" id="UDL15956.1"/>
    </source>
</evidence>
<dbReference type="EMBL" id="OK040790">
    <property type="protein sequence ID" value="UDL15956.1"/>
    <property type="molecule type" value="Genomic_DNA"/>
</dbReference>
<evidence type="ECO:0000313" key="2">
    <source>
        <dbReference type="Proteomes" id="UP000827768"/>
    </source>
</evidence>
<dbReference type="Proteomes" id="UP000827768">
    <property type="component" value="Segment"/>
</dbReference>
<gene>
    <name evidence="1" type="primary">206</name>
    <name evidence="1" type="ORF">SEA_PUMPERNICKEL_206</name>
</gene>
<dbReference type="SUPFAM" id="SSF55144">
    <property type="entry name" value="LigT-like"/>
    <property type="match status" value="1"/>
</dbReference>
<accession>A0AAE9C3H2</accession>
<keyword evidence="2" id="KW-1185">Reference proteome</keyword>
<dbReference type="GO" id="GO:0016874">
    <property type="term" value="F:ligase activity"/>
    <property type="evidence" value="ECO:0007669"/>
    <property type="project" value="UniProtKB-KW"/>
</dbReference>
<dbReference type="Pfam" id="PF13563">
    <property type="entry name" value="2_5_RNA_ligase2"/>
    <property type="match status" value="1"/>
</dbReference>
<keyword evidence="1" id="KW-0436">Ligase</keyword>
<dbReference type="InterPro" id="IPR009097">
    <property type="entry name" value="Cyclic_Pdiesterase"/>
</dbReference>
<reference evidence="1" key="1">
    <citation type="submission" date="2021-09" db="EMBL/GenBank/DDBJ databases">
        <authorList>
            <person name="Andersen S.H."/>
            <person name="Beall E.A."/>
            <person name="Cappelle B."/>
            <person name="Falteisek K.J."/>
            <person name="Fenske B.A."/>
            <person name="Gansluckner N.W."/>
            <person name="Gilbertson S.M."/>
            <person name="Krings K.J."/>
            <person name="Mobeck M."/>
            <person name="Odeku J.O."/>
            <person name="Poncelet M.E."/>
            <person name="Rohr J.R."/>
            <person name="Rolands L."/>
            <person name="Whipple C.D."/>
            <person name="Whipple E.M."/>
            <person name="Spring A.M."/>
            <person name="Klyczek K."/>
            <person name="Garlena R.A."/>
            <person name="Russell D.A."/>
            <person name="Pope W.H."/>
            <person name="Jacobs-Sera D."/>
            <person name="Hatfull G.F."/>
        </authorList>
    </citation>
    <scope>NUCLEOTIDE SEQUENCE</scope>
</reference>
<proteinExistence type="predicted"/>
<dbReference type="Gene3D" id="3.90.1140.10">
    <property type="entry name" value="Cyclic phosphodiesterase"/>
    <property type="match status" value="1"/>
</dbReference>
<name>A0AAE9C3H2_9CAUD</name>
<protein>
    <submittedName>
        <fullName evidence="1">RNA ligase</fullName>
    </submittedName>
</protein>
<sequence length="179" mass="20077">MPNLPMPEGLSNPDLECVMLALPPQPVLRYIDPEKHDDLFFGDIPELQYAQGAVAETEAHVTLLFGIHPSPSYRRLVDAVLEGSKMPLITIDHVGHFPSRIDGQDYNCIVAHVAVTPELLEGNARLQILDHTNSYPEYKPHMTLAYIKGDADLDYWIKTLDDVYRGQTIAPTHLDYGDD</sequence>
<dbReference type="KEGG" id="vg:80019847"/>